<dbReference type="InterPro" id="IPR000572">
    <property type="entry name" value="OxRdtase_Mopterin-bd_dom"/>
</dbReference>
<dbReference type="Pfam" id="PF00174">
    <property type="entry name" value="Oxidored_molyb"/>
    <property type="match status" value="1"/>
</dbReference>
<evidence type="ECO:0000313" key="3">
    <source>
        <dbReference type="EMBL" id="WNO03960.1"/>
    </source>
</evidence>
<organism evidence="3 4">
    <name type="scientific">Rhodoferax mekongensis</name>
    <dbReference type="NCBI Taxonomy" id="3068341"/>
    <lineage>
        <taxon>Bacteria</taxon>
        <taxon>Pseudomonadati</taxon>
        <taxon>Pseudomonadota</taxon>
        <taxon>Betaproteobacteria</taxon>
        <taxon>Burkholderiales</taxon>
        <taxon>Comamonadaceae</taxon>
        <taxon>Rhodoferax</taxon>
    </lineage>
</organism>
<evidence type="ECO:0000259" key="2">
    <source>
        <dbReference type="Pfam" id="PF00174"/>
    </source>
</evidence>
<dbReference type="SUPFAM" id="SSF56524">
    <property type="entry name" value="Oxidoreductase molybdopterin-binding domain"/>
    <property type="match status" value="1"/>
</dbReference>
<proteinExistence type="predicted"/>
<dbReference type="RefSeq" id="WP_313866831.1">
    <property type="nucleotide sequence ID" value="NZ_CP132507.1"/>
</dbReference>
<gene>
    <name evidence="3" type="ORF">RAN89_13700</name>
</gene>
<keyword evidence="1" id="KW-0732">Signal</keyword>
<reference evidence="3 4" key="1">
    <citation type="submission" date="2023-08" db="EMBL/GenBank/DDBJ databases">
        <title>Rhodoferax potami sp. nov. and Rhodoferax mekongensis sp. nov., isolated from the Mekong River in Thailand.</title>
        <authorList>
            <person name="Kitikhun S."/>
            <person name="Charoenyingcharoen P."/>
            <person name="Siriarchawattana P."/>
            <person name="Likhitrattanapisal S."/>
            <person name="Nilsakha T."/>
            <person name="Chanpet A."/>
            <person name="Rattanawaree P."/>
            <person name="Ingsriswang S."/>
        </authorList>
    </citation>
    <scope>NUCLEOTIDE SEQUENCE [LARGE SCALE GENOMIC DNA]</scope>
    <source>
        <strain evidence="3 4">TBRC 17307</strain>
    </source>
</reference>
<evidence type="ECO:0000256" key="1">
    <source>
        <dbReference type="SAM" id="SignalP"/>
    </source>
</evidence>
<dbReference type="Gene3D" id="3.90.420.10">
    <property type="entry name" value="Oxidoreductase, molybdopterin-binding domain"/>
    <property type="match status" value="1"/>
</dbReference>
<sequence>MKTVFSTTCLALASMLILSVPLNAIALESVTGKVILTISGKVEAKNSDKGAEFDLAMLERLPQQTFTTMTPWSKQPIKFTGPLLRDVLAAARASGTVLNASALNDFQTSIPMGDARKFDVIIAHHMNGEIISVKTKGPLFIVYPYDSKVELRSVIYYERSVWQLKSLIVK</sequence>
<accession>A0ABZ0AWD6</accession>
<evidence type="ECO:0000313" key="4">
    <source>
        <dbReference type="Proteomes" id="UP001302257"/>
    </source>
</evidence>
<dbReference type="Proteomes" id="UP001302257">
    <property type="component" value="Chromosome"/>
</dbReference>
<dbReference type="InterPro" id="IPR036374">
    <property type="entry name" value="OxRdtase_Mopterin-bd_sf"/>
</dbReference>
<feature type="chain" id="PRO_5045741407" evidence="1">
    <location>
        <begin position="27"/>
        <end position="170"/>
    </location>
</feature>
<protein>
    <submittedName>
        <fullName evidence="3">Molybdopterin-dependent oxidoreductase</fullName>
    </submittedName>
</protein>
<feature type="signal peptide" evidence="1">
    <location>
        <begin position="1"/>
        <end position="26"/>
    </location>
</feature>
<dbReference type="EMBL" id="CP132507">
    <property type="protein sequence ID" value="WNO03960.1"/>
    <property type="molecule type" value="Genomic_DNA"/>
</dbReference>
<keyword evidence="4" id="KW-1185">Reference proteome</keyword>
<name>A0ABZ0AWD6_9BURK</name>
<feature type="domain" description="Oxidoreductase molybdopterin-binding" evidence="2">
    <location>
        <begin position="67"/>
        <end position="144"/>
    </location>
</feature>